<dbReference type="InterPro" id="IPR050373">
    <property type="entry name" value="Fibrinogen_C-term_domain"/>
</dbReference>
<reference evidence="5" key="1">
    <citation type="submission" date="2025-08" db="UniProtKB">
        <authorList>
            <consortium name="RefSeq"/>
        </authorList>
    </citation>
    <scope>IDENTIFICATION</scope>
    <source>
        <tissue evidence="5">Gonad</tissue>
    </source>
</reference>
<feature type="chain" id="PRO_5027545477" evidence="2">
    <location>
        <begin position="21"/>
        <end position="933"/>
    </location>
</feature>
<keyword evidence="1" id="KW-1015">Disulfide bond</keyword>
<dbReference type="SMART" id="SM00186">
    <property type="entry name" value="FBG"/>
    <property type="match status" value="3"/>
</dbReference>
<accession>A0A6P4ZUF6</accession>
<dbReference type="InterPro" id="IPR014716">
    <property type="entry name" value="Fibrinogen_a/b/g_C_1"/>
</dbReference>
<name>A0A6P4ZUF6_BRABE</name>
<feature type="domain" description="Fibrinogen C-terminal" evidence="3">
    <location>
        <begin position="146"/>
        <end position="366"/>
    </location>
</feature>
<keyword evidence="4" id="KW-1185">Reference proteome</keyword>
<sequence>MMVLSIVVLFLLHQFSSSTAQLGSEDPAGWTDIGLTDVGDHFALSGSCMAYGELLQYLTRQDKLESELEALKNDSQQCCGGQWASFGSLQLNLNDQSTVLQQQQATIQQLQTTVDDQVNIIQQQQTTIQLQQATIQQMQTLLTAVSDKLNGARDCMELLATGHDTSGVYTIYPDGGGKSPVHVYCDMDTDGGGWTLFQKRQDGSLNFYLDWQAYKTGFGDLRGEFWLGNDNLHRLTAQNVYELRVDLEDFEGNTAYAKYNIFRVEDEVHKYRLTVEGYNGTAGDGLTYHNGMYFSTRDRENDIHSTDHCAQVYKGAWWYRNGHHSNLNGLYLFGTHQSYADGVNWLPWKGLYYSLKTTEMKIRTPSNFMKYFLYKLDKLNGPRDCMELLATGHDTSGVYTIYPDGGGKSPVHVYCDMDTDGGGWTLFQKRQDGSVNFYLDWQAYKTGFGDLRGEFWLGNDNLHRLTAQDVYELRVDLEDFEGNTEYAKYNIFRVEDEVHKYRLTVEGYSGTAGDGLTYHNGMYFSTRDRENDIHSTDHCAQVYKGAWWYRTGHHANLNGLYLLYHRVAMMVLSIVALFLLHQFSGSTAQHGSEDPAGWTVTDVGEHVALSGSCLAYGELLQYLTRQDKLESELEGLKNETQQCCGGQGTYTFQAAVLQQQQAFVEELGATVSDQANTMQHLQDTVNNQVNIIQQQQTTIQQMQTLLNQITDRLSGPRDCMELLSTGHDVSDVYTIYPDGDGKSPVHVYCDMDTDGGGWTLFQKRQDGSVSFYRDWQAYKTGFGDLRGEFWLGNDNLHRLTAQDVYELRVDLEDFEGNTAYAKYNIFRVEDEVHKYRLTISGYNGTAGDAMTDPFHPHDGMYFSTRDRENDIHTSEHCAQVYKGAWWYEKCHRANLNGLYHGGAHQSFADGVNWFPWKGYDYSLKTTEMKIRPN</sequence>
<feature type="domain" description="Fibrinogen C-terminal" evidence="3">
    <location>
        <begin position="710"/>
        <end position="933"/>
    </location>
</feature>
<dbReference type="GO" id="GO:0005615">
    <property type="term" value="C:extracellular space"/>
    <property type="evidence" value="ECO:0007669"/>
    <property type="project" value="TreeGrafter"/>
</dbReference>
<evidence type="ECO:0000256" key="1">
    <source>
        <dbReference type="ARBA" id="ARBA00023157"/>
    </source>
</evidence>
<dbReference type="AlphaFoldDB" id="A0A6P4ZUF6"/>
<proteinExistence type="predicted"/>
<protein>
    <submittedName>
        <fullName evidence="5">Uncharacterized protein LOC109482266</fullName>
    </submittedName>
</protein>
<evidence type="ECO:0000259" key="3">
    <source>
        <dbReference type="PROSITE" id="PS51406"/>
    </source>
</evidence>
<dbReference type="PROSITE" id="PS00514">
    <property type="entry name" value="FIBRINOGEN_C_1"/>
    <property type="match status" value="1"/>
</dbReference>
<evidence type="ECO:0000313" key="5">
    <source>
        <dbReference type="RefSeq" id="XP_019640513.1"/>
    </source>
</evidence>
<dbReference type="GeneID" id="109482266"/>
<dbReference type="Gene3D" id="3.90.215.10">
    <property type="entry name" value="Gamma Fibrinogen, chain A, domain 1"/>
    <property type="match status" value="3"/>
</dbReference>
<dbReference type="PANTHER" id="PTHR19143">
    <property type="entry name" value="FIBRINOGEN/TENASCIN/ANGIOPOEITIN"/>
    <property type="match status" value="1"/>
</dbReference>
<dbReference type="OrthoDB" id="6145874at2759"/>
<dbReference type="Proteomes" id="UP000515135">
    <property type="component" value="Unplaced"/>
</dbReference>
<dbReference type="PROSITE" id="PS51406">
    <property type="entry name" value="FIBRINOGEN_C_2"/>
    <property type="match status" value="3"/>
</dbReference>
<keyword evidence="2" id="KW-0732">Signal</keyword>
<dbReference type="NCBIfam" id="NF040941">
    <property type="entry name" value="GGGWT_bact"/>
    <property type="match status" value="3"/>
</dbReference>
<dbReference type="CDD" id="cd00087">
    <property type="entry name" value="FReD"/>
    <property type="match status" value="3"/>
</dbReference>
<feature type="signal peptide" evidence="2">
    <location>
        <begin position="1"/>
        <end position="20"/>
    </location>
</feature>
<dbReference type="RefSeq" id="XP_019640513.1">
    <property type="nucleotide sequence ID" value="XM_019784954.1"/>
</dbReference>
<dbReference type="InterPro" id="IPR020837">
    <property type="entry name" value="Fibrinogen_CS"/>
</dbReference>
<dbReference type="InterPro" id="IPR036056">
    <property type="entry name" value="Fibrinogen-like_C"/>
</dbReference>
<feature type="domain" description="Fibrinogen C-terminal" evidence="3">
    <location>
        <begin position="376"/>
        <end position="562"/>
    </location>
</feature>
<organism evidence="4 5">
    <name type="scientific">Branchiostoma belcheri</name>
    <name type="common">Amphioxus</name>
    <dbReference type="NCBI Taxonomy" id="7741"/>
    <lineage>
        <taxon>Eukaryota</taxon>
        <taxon>Metazoa</taxon>
        <taxon>Chordata</taxon>
        <taxon>Cephalochordata</taxon>
        <taxon>Leptocardii</taxon>
        <taxon>Amphioxiformes</taxon>
        <taxon>Branchiostomatidae</taxon>
        <taxon>Branchiostoma</taxon>
    </lineage>
</organism>
<dbReference type="Pfam" id="PF00147">
    <property type="entry name" value="Fibrinogen_C"/>
    <property type="match status" value="3"/>
</dbReference>
<evidence type="ECO:0000256" key="2">
    <source>
        <dbReference type="SAM" id="SignalP"/>
    </source>
</evidence>
<gene>
    <name evidence="5" type="primary">LOC109482266</name>
</gene>
<dbReference type="KEGG" id="bbel:109482266"/>
<dbReference type="PANTHER" id="PTHR19143:SF458">
    <property type="entry name" value="FIBRINOGEN C-TERMINAL DOMAIN-CONTAINING PROTEIN-RELATED"/>
    <property type="match status" value="1"/>
</dbReference>
<dbReference type="SUPFAM" id="SSF56496">
    <property type="entry name" value="Fibrinogen C-terminal domain-like"/>
    <property type="match status" value="3"/>
</dbReference>
<evidence type="ECO:0000313" key="4">
    <source>
        <dbReference type="Proteomes" id="UP000515135"/>
    </source>
</evidence>
<dbReference type="InterPro" id="IPR002181">
    <property type="entry name" value="Fibrinogen_a/b/g_C_dom"/>
</dbReference>
<dbReference type="FunFam" id="3.90.215.10:FF:000001">
    <property type="entry name" value="Tenascin isoform 1"/>
    <property type="match status" value="3"/>
</dbReference>